<name>A0A9W5ARQ2_CAMHY</name>
<dbReference type="InterPro" id="IPR027417">
    <property type="entry name" value="P-loop_NTPase"/>
</dbReference>
<comment type="caution">
    <text evidence="1">The sequence shown here is derived from an EMBL/GenBank/DDBJ whole genome shotgun (WGS) entry which is preliminary data.</text>
</comment>
<dbReference type="AlphaFoldDB" id="A0A9W5ARQ2"/>
<organism evidence="1 2">
    <name type="scientific">Campylobacter hyointestinalis subsp. hyointestinalis</name>
    <dbReference type="NCBI Taxonomy" id="91352"/>
    <lineage>
        <taxon>Bacteria</taxon>
        <taxon>Pseudomonadati</taxon>
        <taxon>Campylobacterota</taxon>
        <taxon>Epsilonproteobacteria</taxon>
        <taxon>Campylobacterales</taxon>
        <taxon>Campylobacteraceae</taxon>
        <taxon>Campylobacter</taxon>
    </lineage>
</organism>
<proteinExistence type="predicted"/>
<sequence>MPKRNTVETVSSGLFIDESVTVLCEETVRLELGSVAVLSGQSEVGKSFLALKCCANAINEGFKPFFWSIEDKNKAILERINNIAEFYPFEVNNLEFSNERPEKTDNPIKALENELEELSDCDLVIIDTFSAFFSYFSFGDQNNQNDVQSFFNVLANMAKKNNQAILLLHHLDKKGEQLIGSSVIMNSPRLVYKLAFQKGEDRTTTTYRILDVLKDSNNINCGDYQKVIKILENSDIDEPLIKQVEAENLDEKTLALINKKDLSVIDVDTLSDGYVTMNENRGVFYLSSRNFSNSVFYKKFKENGNQVEFKMMNTNGSSYAINLKNSLLTQTHRSVLDALFLYMKQNIDSSVIKKYQDNLWDMEVRLEPYKFLKQYLNKSPSNYSWLKEKLSEISRFAYDLEYVQLIDGQEQRMTQRDKGILMFDSVERIQKENGNFISVFVLTVRREYIKRLHTESTLAYDDFLSKILINMNSLAVQDLIRFLTSFPDKKILTFKEFCDIKAYKFYKDNSIISKQKKEFIKFKDELIEFGINVYGKGVFMAEYDDKVLFEKYKDENDLVFIYQSNNKIKRFIKKTDPMNKLNIKANKYLSNSLFV</sequence>
<protein>
    <submittedName>
        <fullName evidence="1">Cpp26</fullName>
    </submittedName>
</protein>
<evidence type="ECO:0000313" key="1">
    <source>
        <dbReference type="EMBL" id="CUU79414.1"/>
    </source>
</evidence>
<dbReference type="SUPFAM" id="SSF52540">
    <property type="entry name" value="P-loop containing nucleoside triphosphate hydrolases"/>
    <property type="match status" value="1"/>
</dbReference>
<dbReference type="RefSeq" id="WP_059431096.1">
    <property type="nucleotide sequence ID" value="NZ_FAUW01000002.1"/>
</dbReference>
<reference evidence="1 2" key="1">
    <citation type="submission" date="2015-11" db="EMBL/GenBank/DDBJ databases">
        <authorList>
            <consortium name="Pathogen Informatics"/>
        </authorList>
    </citation>
    <scope>NUCLEOTIDE SEQUENCE [LARGE SCALE GENOMIC DNA]</scope>
    <source>
        <strain evidence="1 2">006A-0191</strain>
    </source>
</reference>
<dbReference type="Proteomes" id="UP000052257">
    <property type="component" value="Unassembled WGS sequence"/>
</dbReference>
<evidence type="ECO:0000313" key="2">
    <source>
        <dbReference type="Proteomes" id="UP000052257"/>
    </source>
</evidence>
<gene>
    <name evidence="1" type="ORF">ERS739220_01070</name>
</gene>
<dbReference type="Gene3D" id="3.40.50.300">
    <property type="entry name" value="P-loop containing nucleotide triphosphate hydrolases"/>
    <property type="match status" value="1"/>
</dbReference>
<accession>A0A9W5ARQ2</accession>
<dbReference type="EMBL" id="FAUW01000002">
    <property type="protein sequence ID" value="CUU79414.1"/>
    <property type="molecule type" value="Genomic_DNA"/>
</dbReference>
<dbReference type="Pfam" id="PF13481">
    <property type="entry name" value="AAA_25"/>
    <property type="match status" value="1"/>
</dbReference>